<protein>
    <recommendedName>
        <fullName evidence="4">Glycoside hydrolase family 3 N-terminal domain-containing protein</fullName>
    </recommendedName>
</protein>
<reference evidence="5" key="1">
    <citation type="submission" date="2021-10" db="EMBL/GenBank/DDBJ databases">
        <title>The complete genome sequence of Leeia sp. TBRC 13508.</title>
        <authorList>
            <person name="Charoenyingcharoen P."/>
            <person name="Yukphan P."/>
        </authorList>
    </citation>
    <scope>NUCLEOTIDE SEQUENCE</scope>
    <source>
        <strain evidence="5">TBRC 13508</strain>
    </source>
</reference>
<dbReference type="Pfam" id="PF00933">
    <property type="entry name" value="Glyco_hydro_3"/>
    <property type="match status" value="1"/>
</dbReference>
<dbReference type="InterPro" id="IPR050226">
    <property type="entry name" value="NagZ_Beta-hexosaminidase"/>
</dbReference>
<dbReference type="PANTHER" id="PTHR30480">
    <property type="entry name" value="BETA-HEXOSAMINIDASE-RELATED"/>
    <property type="match status" value="1"/>
</dbReference>
<evidence type="ECO:0000259" key="4">
    <source>
        <dbReference type="Pfam" id="PF00933"/>
    </source>
</evidence>
<dbReference type="InterPro" id="IPR036962">
    <property type="entry name" value="Glyco_hydro_3_N_sf"/>
</dbReference>
<keyword evidence="2" id="KW-0378">Hydrolase</keyword>
<dbReference type="Gene3D" id="3.20.20.300">
    <property type="entry name" value="Glycoside hydrolase, family 3, N-terminal domain"/>
    <property type="match status" value="1"/>
</dbReference>
<feature type="domain" description="Glycoside hydrolase family 3 N-terminal" evidence="4">
    <location>
        <begin position="67"/>
        <end position="329"/>
    </location>
</feature>
<keyword evidence="6" id="KW-1185">Reference proteome</keyword>
<comment type="caution">
    <text evidence="5">The sequence shown here is derived from an EMBL/GenBank/DDBJ whole genome shotgun (WGS) entry which is preliminary data.</text>
</comment>
<dbReference type="InterPro" id="IPR017853">
    <property type="entry name" value="GH"/>
</dbReference>
<dbReference type="InterPro" id="IPR001764">
    <property type="entry name" value="Glyco_hydro_3_N"/>
</dbReference>
<keyword evidence="3" id="KW-0326">Glycosidase</keyword>
<evidence type="ECO:0000313" key="5">
    <source>
        <dbReference type="EMBL" id="MCB6184442.1"/>
    </source>
</evidence>
<name>A0ABS8D8I2_9NEIS</name>
<dbReference type="EMBL" id="JAJBZT010000007">
    <property type="protein sequence ID" value="MCB6184442.1"/>
    <property type="molecule type" value="Genomic_DNA"/>
</dbReference>
<proteinExistence type="inferred from homology"/>
<evidence type="ECO:0000256" key="1">
    <source>
        <dbReference type="ARBA" id="ARBA00005336"/>
    </source>
</evidence>
<evidence type="ECO:0000313" key="6">
    <source>
        <dbReference type="Proteomes" id="UP001165395"/>
    </source>
</evidence>
<dbReference type="PANTHER" id="PTHR30480:SF16">
    <property type="entry name" value="GLYCOSIDE HYDROLASE FAMILY 3 DOMAIN PROTEIN"/>
    <property type="match status" value="1"/>
</dbReference>
<evidence type="ECO:0000256" key="2">
    <source>
        <dbReference type="ARBA" id="ARBA00022801"/>
    </source>
</evidence>
<sequence>MNSNLIDAYAVMLPAFSDLTLSKDVTNFLKQGGMSLLLGETREEYVSRKMTSERIRAEKANDFSFLVSQAKEIAQQPLLVAVDQELGGIQRLHQLVPALPSSEEASLLSDDDLEEKAKQVATTARTLGINMFLSPIVDIVTGENPWLHNRTLGQDAAVVGKMANAFTLGIQAGGVAAVAKHFPGHPTSVIDPAIGEAIVKATKDELQPTLSVFETLIASDVNAIMIGPALVPVFDANEPSSTSQITIRYLRETMGFSGLIISDDLDAPGIHRGRSIAETAIASLIAGADLLLLSSEAGLDEVANAIIQAAENGLLKIDRLQDAANRVRKLATTLASVN</sequence>
<dbReference type="Proteomes" id="UP001165395">
    <property type="component" value="Unassembled WGS sequence"/>
</dbReference>
<gene>
    <name evidence="5" type="ORF">LIN78_12885</name>
</gene>
<evidence type="ECO:0000256" key="3">
    <source>
        <dbReference type="ARBA" id="ARBA00023295"/>
    </source>
</evidence>
<comment type="similarity">
    <text evidence="1">Belongs to the glycosyl hydrolase 3 family.</text>
</comment>
<dbReference type="RefSeq" id="WP_227181253.1">
    <property type="nucleotide sequence ID" value="NZ_JAJBZT010000007.1"/>
</dbReference>
<dbReference type="SUPFAM" id="SSF51445">
    <property type="entry name" value="(Trans)glycosidases"/>
    <property type="match status" value="1"/>
</dbReference>
<accession>A0ABS8D8I2</accession>
<organism evidence="5 6">
    <name type="scientific">Leeia speluncae</name>
    <dbReference type="NCBI Taxonomy" id="2884804"/>
    <lineage>
        <taxon>Bacteria</taxon>
        <taxon>Pseudomonadati</taxon>
        <taxon>Pseudomonadota</taxon>
        <taxon>Betaproteobacteria</taxon>
        <taxon>Neisseriales</taxon>
        <taxon>Leeiaceae</taxon>
        <taxon>Leeia</taxon>
    </lineage>
</organism>